<reference evidence="2 3" key="1">
    <citation type="journal article" date="2019" name="Appl. Environ. Microbiol.">
        <title>Clostridium scindens ATCC 35704: integration of nutritional requirements, the complete genome sequence, and global transcriptional responses to bile acids.</title>
        <authorList>
            <person name="Devendran S."/>
            <person name="Shrestha R."/>
            <person name="Alves J.M.P."/>
            <person name="Wolf P.G."/>
            <person name="Ly L."/>
            <person name="Hernandez A.G."/>
            <person name="Mendez-Garcia C."/>
            <person name="Inboden A."/>
            <person name="Wiley J."/>
            <person name="Paul O."/>
            <person name="Allen A."/>
            <person name="Springer E."/>
            <person name="Wright C.L."/>
            <person name="Fields C.J."/>
            <person name="Daniel S.L."/>
            <person name="Ridlon J.M."/>
        </authorList>
    </citation>
    <scope>NUCLEOTIDE SEQUENCE [LARGE SCALE GENOMIC DNA]</scope>
    <source>
        <strain evidence="2 3">ATCC 35704</strain>
    </source>
</reference>
<dbReference type="Proteomes" id="UP000289664">
    <property type="component" value="Chromosome"/>
</dbReference>
<evidence type="ECO:0000313" key="2">
    <source>
        <dbReference type="EMBL" id="QBF73463.1"/>
    </source>
</evidence>
<dbReference type="EMBL" id="CP036170">
    <property type="protein sequence ID" value="QBF73463.1"/>
    <property type="molecule type" value="Genomic_DNA"/>
</dbReference>
<keyword evidence="3" id="KW-1185">Reference proteome</keyword>
<dbReference type="KEGG" id="csci:HDCHBGLK_00837"/>
<dbReference type="AlphaFoldDB" id="A0A494WMY0"/>
<gene>
    <name evidence="2" type="ORF">HDCHBGLK_00837</name>
</gene>
<proteinExistence type="predicted"/>
<name>A0A494WMY0_CLOS5</name>
<sequence length="97" mass="10264">MPGSPFQKRKYREIAAGIRSHIHVEVAAEEMAFPVGVPSPVTVRLGKMAFAVTGSTAIFLTFAGAFFTLLCGSAHGRAVAGKSQVLRIDQTFLDGAV</sequence>
<keyword evidence="1" id="KW-0812">Transmembrane</keyword>
<accession>A0A494WMY0</accession>
<organism evidence="2 3">
    <name type="scientific">Clostridium scindens (strain ATCC 35704 / DSM 5676 / VPI 13733 / 19)</name>
    <dbReference type="NCBI Taxonomy" id="411468"/>
    <lineage>
        <taxon>Bacteria</taxon>
        <taxon>Bacillati</taxon>
        <taxon>Bacillota</taxon>
        <taxon>Clostridia</taxon>
        <taxon>Lachnospirales</taxon>
        <taxon>Lachnospiraceae</taxon>
    </lineage>
</organism>
<evidence type="ECO:0000256" key="1">
    <source>
        <dbReference type="SAM" id="Phobius"/>
    </source>
</evidence>
<keyword evidence="1" id="KW-1133">Transmembrane helix</keyword>
<feature type="transmembrane region" description="Helical" evidence="1">
    <location>
        <begin position="48"/>
        <end position="72"/>
    </location>
</feature>
<evidence type="ECO:0000313" key="3">
    <source>
        <dbReference type="Proteomes" id="UP000289664"/>
    </source>
</evidence>
<keyword evidence="1" id="KW-0472">Membrane</keyword>
<protein>
    <submittedName>
        <fullName evidence="2">Uncharacterized protein</fullName>
    </submittedName>
</protein>